<reference evidence="1" key="1">
    <citation type="submission" date="2022-07" db="EMBL/GenBank/DDBJ databases">
        <title>Phylogenomic reconstructions and comparative analyses of Kickxellomycotina fungi.</title>
        <authorList>
            <person name="Reynolds N.K."/>
            <person name="Stajich J.E."/>
            <person name="Barry K."/>
            <person name="Grigoriev I.V."/>
            <person name="Crous P."/>
            <person name="Smith M.E."/>
        </authorList>
    </citation>
    <scope>NUCLEOTIDE SEQUENCE</scope>
    <source>
        <strain evidence="1">BCRC 34780</strain>
    </source>
</reference>
<feature type="non-terminal residue" evidence="1">
    <location>
        <position position="201"/>
    </location>
</feature>
<comment type="caution">
    <text evidence="1">The sequence shown here is derived from an EMBL/GenBank/DDBJ whole genome shotgun (WGS) entry which is preliminary data.</text>
</comment>
<dbReference type="EMBL" id="JANBUN010003474">
    <property type="protein sequence ID" value="KAJ2790625.1"/>
    <property type="molecule type" value="Genomic_DNA"/>
</dbReference>
<gene>
    <name evidence="1" type="ORF">H4R21_006472</name>
</gene>
<accession>A0ACC1KJD9</accession>
<keyword evidence="2" id="KW-1185">Reference proteome</keyword>
<protein>
    <submittedName>
        <fullName evidence="1">Uncharacterized protein</fullName>
    </submittedName>
</protein>
<dbReference type="Proteomes" id="UP001140087">
    <property type="component" value="Unassembled WGS sequence"/>
</dbReference>
<evidence type="ECO:0000313" key="1">
    <source>
        <dbReference type="EMBL" id="KAJ2790625.1"/>
    </source>
</evidence>
<organism evidence="1 2">
    <name type="scientific">Coemansia helicoidea</name>
    <dbReference type="NCBI Taxonomy" id="1286919"/>
    <lineage>
        <taxon>Eukaryota</taxon>
        <taxon>Fungi</taxon>
        <taxon>Fungi incertae sedis</taxon>
        <taxon>Zoopagomycota</taxon>
        <taxon>Kickxellomycotina</taxon>
        <taxon>Kickxellomycetes</taxon>
        <taxon>Kickxellales</taxon>
        <taxon>Kickxellaceae</taxon>
        <taxon>Coemansia</taxon>
    </lineage>
</organism>
<proteinExistence type="predicted"/>
<name>A0ACC1KJD9_9FUNG</name>
<evidence type="ECO:0000313" key="2">
    <source>
        <dbReference type="Proteomes" id="UP001140087"/>
    </source>
</evidence>
<sequence>MDIKPILDYHATINPRHLVRIPSGPKARLVTALRDVLVVAYTTGDKEVYEELLGYISMAARKRARPLMLYTSYSWRDRRSYPIPMEGPWVDYDATVSHGSPPHVRAGETIGVPGVVPGGLVNAEYLHSPAAAFAAAMAAAAASHGHGMPDLSKSVFQDCGMLVAESNITPPEYWGASPTRMFTQTIKFRLTSDQANKLAPR</sequence>